<protein>
    <submittedName>
        <fullName evidence="2">Endonuclease YncB(Thermonuclease family)</fullName>
    </submittedName>
</protein>
<feature type="domain" description="TNase-like" evidence="1">
    <location>
        <begin position="47"/>
        <end position="178"/>
    </location>
</feature>
<dbReference type="SUPFAM" id="SSF50199">
    <property type="entry name" value="Staphylococcal nuclease"/>
    <property type="match status" value="1"/>
</dbReference>
<organism evidence="2 3">
    <name type="scientific">Sulfitobacter undariae</name>
    <dbReference type="NCBI Taxonomy" id="1563671"/>
    <lineage>
        <taxon>Bacteria</taxon>
        <taxon>Pseudomonadati</taxon>
        <taxon>Pseudomonadota</taxon>
        <taxon>Alphaproteobacteria</taxon>
        <taxon>Rhodobacterales</taxon>
        <taxon>Roseobacteraceae</taxon>
        <taxon>Sulfitobacter</taxon>
    </lineage>
</organism>
<evidence type="ECO:0000259" key="1">
    <source>
        <dbReference type="PROSITE" id="PS50830"/>
    </source>
</evidence>
<reference evidence="2 3" key="1">
    <citation type="submission" date="2020-08" db="EMBL/GenBank/DDBJ databases">
        <title>Genomic Encyclopedia of Type Strains, Phase IV (KMG-IV): sequencing the most valuable type-strain genomes for metagenomic binning, comparative biology and taxonomic classification.</title>
        <authorList>
            <person name="Goeker M."/>
        </authorList>
    </citation>
    <scope>NUCLEOTIDE SEQUENCE [LARGE SCALE GENOMIC DNA]</scope>
    <source>
        <strain evidence="2 3">DSM 102234</strain>
    </source>
</reference>
<gene>
    <name evidence="2" type="ORF">GGR95_001127</name>
</gene>
<evidence type="ECO:0000313" key="3">
    <source>
        <dbReference type="Proteomes" id="UP000530268"/>
    </source>
</evidence>
<dbReference type="PROSITE" id="PS50830">
    <property type="entry name" value="TNASE_3"/>
    <property type="match status" value="1"/>
</dbReference>
<accession>A0A7W6H187</accession>
<keyword evidence="2" id="KW-0378">Hydrolase</keyword>
<dbReference type="Gene3D" id="2.40.50.90">
    <property type="match status" value="1"/>
</dbReference>
<evidence type="ECO:0000313" key="2">
    <source>
        <dbReference type="EMBL" id="MBB3993499.1"/>
    </source>
</evidence>
<comment type="caution">
    <text evidence="2">The sequence shown here is derived from an EMBL/GenBank/DDBJ whole genome shotgun (WGS) entry which is preliminary data.</text>
</comment>
<dbReference type="AlphaFoldDB" id="A0A7W6H187"/>
<dbReference type="SMART" id="SM00318">
    <property type="entry name" value="SNc"/>
    <property type="match status" value="1"/>
</dbReference>
<dbReference type="InterPro" id="IPR035437">
    <property type="entry name" value="SNase_OB-fold_sf"/>
</dbReference>
<dbReference type="Pfam" id="PF00565">
    <property type="entry name" value="SNase"/>
    <property type="match status" value="1"/>
</dbReference>
<proteinExistence type="predicted"/>
<dbReference type="InterPro" id="IPR016071">
    <property type="entry name" value="Staphylococal_nuclease_OB-fold"/>
</dbReference>
<keyword evidence="3" id="KW-1185">Reference proteome</keyword>
<sequence length="238" mass="26404">MKAEPFSSLVRHWRFAVLLGCTALAFALFGGGLQANLSPQEFSGKLRVIDGDTFEVGGVKVRLHAVDAPESDQTCETNQDKDWACGGWVTKVVSDRYEGASAQCQQMDIDRYGRVVARCTALGEDIGGWLVSEGFAFAYVQYGADYVEIEREAAANDRGLHAVKMQTPAAHRKARRTQPVQTNGTCNIKGNISAKGVKIYHVPGQYYYSRTRINERKGERWFCTEASARAAGWRKARR</sequence>
<name>A0A7W6H187_9RHOB</name>
<keyword evidence="2" id="KW-0255">Endonuclease</keyword>
<dbReference type="GO" id="GO:0004519">
    <property type="term" value="F:endonuclease activity"/>
    <property type="evidence" value="ECO:0007669"/>
    <property type="project" value="UniProtKB-KW"/>
</dbReference>
<dbReference type="RefSeq" id="WP_246423291.1">
    <property type="nucleotide sequence ID" value="NZ_JACIEI010000002.1"/>
</dbReference>
<dbReference type="Proteomes" id="UP000530268">
    <property type="component" value="Unassembled WGS sequence"/>
</dbReference>
<keyword evidence="2" id="KW-0540">Nuclease</keyword>
<dbReference type="EMBL" id="JACIEI010000002">
    <property type="protein sequence ID" value="MBB3993499.1"/>
    <property type="molecule type" value="Genomic_DNA"/>
</dbReference>